<organism evidence="2 3">
    <name type="scientific">Amycolatopsis xylanica</name>
    <dbReference type="NCBI Taxonomy" id="589385"/>
    <lineage>
        <taxon>Bacteria</taxon>
        <taxon>Bacillati</taxon>
        <taxon>Actinomycetota</taxon>
        <taxon>Actinomycetes</taxon>
        <taxon>Pseudonocardiales</taxon>
        <taxon>Pseudonocardiaceae</taxon>
        <taxon>Amycolatopsis</taxon>
    </lineage>
</organism>
<feature type="domain" description="DUF4440" evidence="1">
    <location>
        <begin position="9"/>
        <end position="118"/>
    </location>
</feature>
<dbReference type="EMBL" id="FNON01000004">
    <property type="protein sequence ID" value="SDY18517.1"/>
    <property type="molecule type" value="Genomic_DNA"/>
</dbReference>
<evidence type="ECO:0000259" key="1">
    <source>
        <dbReference type="Pfam" id="PF14534"/>
    </source>
</evidence>
<dbReference type="AlphaFoldDB" id="A0A1H3HSR7"/>
<keyword evidence="3" id="KW-1185">Reference proteome</keyword>
<dbReference type="InterPro" id="IPR032710">
    <property type="entry name" value="NTF2-like_dom_sf"/>
</dbReference>
<dbReference type="InterPro" id="IPR027843">
    <property type="entry name" value="DUF4440"/>
</dbReference>
<reference evidence="2 3" key="1">
    <citation type="submission" date="2016-10" db="EMBL/GenBank/DDBJ databases">
        <authorList>
            <person name="de Groot N.N."/>
        </authorList>
    </citation>
    <scope>NUCLEOTIDE SEQUENCE [LARGE SCALE GENOMIC DNA]</scope>
    <source>
        <strain evidence="2 3">CPCC 202699</strain>
    </source>
</reference>
<evidence type="ECO:0000313" key="3">
    <source>
        <dbReference type="Proteomes" id="UP000199515"/>
    </source>
</evidence>
<dbReference type="RefSeq" id="WP_218134857.1">
    <property type="nucleotide sequence ID" value="NZ_FNON01000004.1"/>
</dbReference>
<gene>
    <name evidence="2" type="ORF">SAMN05421504_104806</name>
</gene>
<accession>A0A1H3HSR7</accession>
<protein>
    <recommendedName>
        <fullName evidence="1">DUF4440 domain-containing protein</fullName>
    </recommendedName>
</protein>
<dbReference type="STRING" id="589385.SAMN05421504_104806"/>
<name>A0A1H3HSR7_9PSEU</name>
<sequence>MTPPDEDAIKGIWATMALAWEKGDARLFASVFDEDVSFVSVRGEEQTRRDEVEQGHARLFATAYAGSRMEPDVRLVRPLGDDLALVHVTSVVVPADDKPAMTTHAQAVVRRRGDSWSITAFHNMIPLGAPR</sequence>
<evidence type="ECO:0000313" key="2">
    <source>
        <dbReference type="EMBL" id="SDY18517.1"/>
    </source>
</evidence>
<dbReference type="InterPro" id="IPR011944">
    <property type="entry name" value="Steroid_delta5-4_isomerase"/>
</dbReference>
<dbReference type="Pfam" id="PF14534">
    <property type="entry name" value="DUF4440"/>
    <property type="match status" value="1"/>
</dbReference>
<dbReference type="Proteomes" id="UP000199515">
    <property type="component" value="Unassembled WGS sequence"/>
</dbReference>
<dbReference type="SUPFAM" id="SSF54427">
    <property type="entry name" value="NTF2-like"/>
    <property type="match status" value="1"/>
</dbReference>
<dbReference type="Gene3D" id="3.10.450.50">
    <property type="match status" value="1"/>
</dbReference>
<proteinExistence type="predicted"/>
<dbReference type="NCBIfam" id="TIGR02246">
    <property type="entry name" value="SgcJ/EcaC family oxidoreductase"/>
    <property type="match status" value="1"/>
</dbReference>